<evidence type="ECO:0000313" key="2">
    <source>
        <dbReference type="Proteomes" id="UP000828048"/>
    </source>
</evidence>
<organism evidence="1 2">
    <name type="scientific">Vaccinium darrowii</name>
    <dbReference type="NCBI Taxonomy" id="229202"/>
    <lineage>
        <taxon>Eukaryota</taxon>
        <taxon>Viridiplantae</taxon>
        <taxon>Streptophyta</taxon>
        <taxon>Embryophyta</taxon>
        <taxon>Tracheophyta</taxon>
        <taxon>Spermatophyta</taxon>
        <taxon>Magnoliopsida</taxon>
        <taxon>eudicotyledons</taxon>
        <taxon>Gunneridae</taxon>
        <taxon>Pentapetalae</taxon>
        <taxon>asterids</taxon>
        <taxon>Ericales</taxon>
        <taxon>Ericaceae</taxon>
        <taxon>Vaccinioideae</taxon>
        <taxon>Vaccinieae</taxon>
        <taxon>Vaccinium</taxon>
    </lineage>
</organism>
<comment type="caution">
    <text evidence="1">The sequence shown here is derived from an EMBL/GenBank/DDBJ whole genome shotgun (WGS) entry which is preliminary data.</text>
</comment>
<accession>A0ACB7XI86</accession>
<protein>
    <submittedName>
        <fullName evidence="1">Uncharacterized protein</fullName>
    </submittedName>
</protein>
<keyword evidence="2" id="KW-1185">Reference proteome</keyword>
<dbReference type="Proteomes" id="UP000828048">
    <property type="component" value="Chromosome 10"/>
</dbReference>
<name>A0ACB7XI86_9ERIC</name>
<evidence type="ECO:0000313" key="1">
    <source>
        <dbReference type="EMBL" id="KAH7840091.1"/>
    </source>
</evidence>
<sequence length="505" mass="54442">MDEYIDEIRGYDQQLEAVGYHVDGDDLVFYTLKGLPEEYKPIRSALNVKGDIMFSDLATILKNEESQILRDEGSTAPKVFLANPKNLPNEIKNSGQASSSTTTQFASNDILGAAPQVYQVPMYQTSQPSGEFFPIQTNRNFSGGQNSRGGKGSGFGQNNKVECQICGKPNHTAMYCYHRQNLQYQPSSSSQFSKYKRGQNSGMSSSWNGPMNHSWNGASNGVMYNTAYTPVISVVRQSSVGNMNVVPQNSVGNMTVLPQSSVGNMNVVHQNSVPMQRSFSGNGGTIFPIPNTGTAGHNVSHPQANVINFSSPFSLTTQVPVQYQLQGGSAVVNGPPQAYVATGPFMNVGFSVTGQQGHSGSGNVGLIRGVPLTSFDDIVVSLPVTSPMLSEEIHSGVTNSTPEFPSSEITNSGVTTTPSSGVPNFSPEFPSTVQSSEITFVKPGKTYLLRLINAALNDELFFRISYHSLTVVEADAIYIQPFQTETLLIAPGQTTNVLLKTLKLL</sequence>
<gene>
    <name evidence="1" type="ORF">Vadar_012473</name>
</gene>
<reference evidence="1 2" key="1">
    <citation type="journal article" date="2021" name="Hortic Res">
        <title>High-quality reference genome and annotation aids understanding of berry development for evergreen blueberry (Vaccinium darrowii).</title>
        <authorList>
            <person name="Yu J."/>
            <person name="Hulse-Kemp A.M."/>
            <person name="Babiker E."/>
            <person name="Staton M."/>
        </authorList>
    </citation>
    <scope>NUCLEOTIDE SEQUENCE [LARGE SCALE GENOMIC DNA]</scope>
    <source>
        <strain evidence="2">cv. NJ 8807/NJ 8810</strain>
        <tissue evidence="1">Young leaf</tissue>
    </source>
</reference>
<proteinExistence type="predicted"/>
<dbReference type="EMBL" id="CM037160">
    <property type="protein sequence ID" value="KAH7840091.1"/>
    <property type="molecule type" value="Genomic_DNA"/>
</dbReference>